<comment type="caution">
    <text evidence="1">The sequence shown here is derived from an EMBL/GenBank/DDBJ whole genome shotgun (WGS) entry which is preliminary data.</text>
</comment>
<name>A0A368UBT3_9STRE</name>
<dbReference type="Proteomes" id="UP000253215">
    <property type="component" value="Unassembled WGS sequence"/>
</dbReference>
<reference evidence="1 2" key="1">
    <citation type="journal article" date="2018" name="Sci. Rep.">
        <title>Network-guided genomic and metagenomic analysis of the faecal microbiota of the critically endangered kakapo.</title>
        <authorList>
            <person name="Waite D.W."/>
            <person name="Dsouza M."/>
            <person name="Sekiguchi Y."/>
            <person name="Hugenholtz P."/>
            <person name="Taylor M.W."/>
        </authorList>
    </citation>
    <scope>NUCLEOTIDE SEQUENCE [LARGE SCALE GENOMIC DNA]</scope>
    <source>
        <strain evidence="1 2">BI02</strain>
    </source>
</reference>
<organism evidence="1 2">
    <name type="scientific">Streptococcus gallolyticus</name>
    <dbReference type="NCBI Taxonomy" id="315405"/>
    <lineage>
        <taxon>Bacteria</taxon>
        <taxon>Bacillati</taxon>
        <taxon>Bacillota</taxon>
        <taxon>Bacilli</taxon>
        <taxon>Lactobacillales</taxon>
        <taxon>Streptococcaceae</taxon>
        <taxon>Streptococcus</taxon>
    </lineage>
</organism>
<dbReference type="AlphaFoldDB" id="A0A368UBT3"/>
<evidence type="ECO:0000313" key="1">
    <source>
        <dbReference type="EMBL" id="RCW16416.1"/>
    </source>
</evidence>
<dbReference type="EMBL" id="NETH01000046">
    <property type="protein sequence ID" value="RCW16416.1"/>
    <property type="molecule type" value="Genomic_DNA"/>
</dbReference>
<sequence length="93" mass="11031">MKQERKIYLTAEQLKKIGDSLTDIMIRLEMTNNNIEALKVIQNSSDEIKFDWLARKFLSTTYEQNQKIYKLLDDVSFALLECDNKKELEELKL</sequence>
<protein>
    <submittedName>
        <fullName evidence="1">Uncharacterized protein</fullName>
    </submittedName>
</protein>
<proteinExistence type="predicted"/>
<evidence type="ECO:0000313" key="2">
    <source>
        <dbReference type="Proteomes" id="UP000253215"/>
    </source>
</evidence>
<accession>A0A368UBT3</accession>
<gene>
    <name evidence="1" type="ORF">CAC02_08595</name>
</gene>